<dbReference type="InterPro" id="IPR004410">
    <property type="entry name" value="Malonyl_CoA-ACP_transAc_FabD"/>
</dbReference>
<organism evidence="13 14">
    <name type="scientific">Midichloria mitochondrii (strain IricVA)</name>
    <dbReference type="NCBI Taxonomy" id="696127"/>
    <lineage>
        <taxon>Bacteria</taxon>
        <taxon>Pseudomonadati</taxon>
        <taxon>Pseudomonadota</taxon>
        <taxon>Alphaproteobacteria</taxon>
        <taxon>Rickettsiales</taxon>
        <taxon>Candidatus Midichloriaceae</taxon>
        <taxon>Candidatus Midichloria</taxon>
    </lineage>
</organism>
<evidence type="ECO:0000313" key="14">
    <source>
        <dbReference type="Proteomes" id="UP000006639"/>
    </source>
</evidence>
<comment type="similarity">
    <text evidence="2">Belongs to the ABC transporter superfamily.</text>
</comment>
<dbReference type="HOGENOM" id="CLU_345404_0_0_5"/>
<dbReference type="InterPro" id="IPR011527">
    <property type="entry name" value="ABC1_TM_dom"/>
</dbReference>
<feature type="transmembrane region" description="Helical" evidence="10">
    <location>
        <begin position="74"/>
        <end position="95"/>
    </location>
</feature>
<sequence>MPKFEANIRTSMFNYVSNHSHSYFVQTHVGGIAQRISDMPKSAKLVIDDLLTVFIPLIVSIIASSSVFLSMHPLLAAIFFTWLGLHFTLCVFFCLKAANSVSVQSAARALLQGKIVDSMTNHLSVKLFTAHQHEMQTIKEAQADELQKYRYSLIYIEKFKMLLSLISIINITLLLYLAIKLWQQGQITIGDIVFTINSTLGLMTNLWFTGDEISYMFYEIGVCKQSLILLEEPTEISESTLKQIKVTQGKIEFDNVSFNYHNNGNIFKNKSLVIHGGQKVGLVGFSGSGKTTFANLIMRLYEVSSGTVKIDDQDVSQASLLSLRSNIAFIPQDPFLFHRSVLENIRYGNINATDEEVKEVAKKAECDSFIMNLEHGYDTIVGERGSKLSGGQRQRIAIARAMLKNAPIVIMDEATSALDSVTERLIEKSLQHLMVNKTAIVIAHRLSTLLHLDRILVFEKGNIVGDGTHEELLTKGGRYAMLWHMQQSGLLPEHDNGKKGIKMDKNKSSLLFPGQGSQVVGMGVELFNTFNEAKEVFSLIDETLKQNLSQLMFSGELEELTLTANAQPAIMAVSLAVMAVLEKQLNLTIQDLCNVAAGHSLGEYSALAASGVFSLTDTASLLRVRGDAMQSAVNPGEGAMVALIGTDLDSAQKLCNHVANYGACQIANDNGAGQIVLSGATIAIDKAIESATNFGVKKAIKLKVSAPFHSSLMQSAAFKMEQALKGVAIHNPTIDVMANFNVEKHHESITKDLLVSQVAGSVRWRETMEKITTHYEVDTFIEIGPGQVLSGIAKRMYPGSNVFNLHTPKNIEEFSDFL</sequence>
<dbReference type="PROSITE" id="PS50893">
    <property type="entry name" value="ABC_TRANSPORTER_2"/>
    <property type="match status" value="1"/>
</dbReference>
<dbReference type="EMBL" id="CP002130">
    <property type="protein sequence ID" value="AEI89476.1"/>
    <property type="molecule type" value="Genomic_DNA"/>
</dbReference>
<evidence type="ECO:0000259" key="11">
    <source>
        <dbReference type="PROSITE" id="PS50893"/>
    </source>
</evidence>
<comment type="function">
    <text evidence="9">Part of an ABC transporter complex. Transmembrane domains (TMD) form a pore in the inner membrane and the ATP-binding domain (NBD) is responsible for energy generation.</text>
</comment>
<feature type="transmembrane region" description="Helical" evidence="10">
    <location>
        <begin position="159"/>
        <end position="179"/>
    </location>
</feature>
<dbReference type="GO" id="GO:0004314">
    <property type="term" value="F:[acyl-carrier-protein] S-malonyltransferase activity"/>
    <property type="evidence" value="ECO:0007669"/>
    <property type="project" value="InterPro"/>
</dbReference>
<dbReference type="InterPro" id="IPR039421">
    <property type="entry name" value="Type_1_exporter"/>
</dbReference>
<dbReference type="InterPro" id="IPR016035">
    <property type="entry name" value="Acyl_Trfase/lysoPLipase"/>
</dbReference>
<keyword evidence="6 13" id="KW-0067">ATP-binding</keyword>
<evidence type="ECO:0000313" key="13">
    <source>
        <dbReference type="EMBL" id="AEI89476.1"/>
    </source>
</evidence>
<dbReference type="GO" id="GO:0005524">
    <property type="term" value="F:ATP binding"/>
    <property type="evidence" value="ECO:0007669"/>
    <property type="project" value="UniProtKB-KW"/>
</dbReference>
<evidence type="ECO:0000256" key="5">
    <source>
        <dbReference type="ARBA" id="ARBA00022741"/>
    </source>
</evidence>
<protein>
    <submittedName>
        <fullName evidence="13">Putative ABC transporter ATP-binding protein</fullName>
    </submittedName>
</protein>
<dbReference type="InterPro" id="IPR017871">
    <property type="entry name" value="ABC_transporter-like_CS"/>
</dbReference>
<dbReference type="InterPro" id="IPR016036">
    <property type="entry name" value="Malonyl_transacylase_ACP-bd"/>
</dbReference>
<dbReference type="Gene3D" id="3.40.50.300">
    <property type="entry name" value="P-loop containing nucleotide triphosphate hydrolases"/>
    <property type="match status" value="1"/>
</dbReference>
<reference evidence="13 14" key="1">
    <citation type="journal article" date="2011" name="Mol. Biol. Evol.">
        <title>Phylogenomic evidence for the presence of a flagellum and cbb3 oxidase in the free-living mitochondrial ancestor.</title>
        <authorList>
            <person name="Sassera D."/>
            <person name="Lo N."/>
            <person name="Epis S."/>
            <person name="D'Auria G."/>
            <person name="Montagna M."/>
            <person name="Comandatore F."/>
            <person name="Horner D."/>
            <person name="Pereto J."/>
            <person name="Luciano A.M."/>
            <person name="Franciosi F."/>
            <person name="Ferri E."/>
            <person name="Crotti E."/>
            <person name="Bazzocchi C."/>
            <person name="Daffonchio D."/>
            <person name="Sacchi L."/>
            <person name="Moya A."/>
            <person name="Latorre A."/>
            <person name="Bandi C."/>
        </authorList>
    </citation>
    <scope>NUCLEOTIDE SEQUENCE [LARGE SCALE GENOMIC DNA]</scope>
    <source>
        <strain evidence="13 14">IricVA</strain>
    </source>
</reference>
<comment type="subcellular location">
    <subcellularLocation>
        <location evidence="1">Cell membrane</location>
        <topology evidence="1">Multi-pass membrane protein</topology>
    </subcellularLocation>
</comment>
<evidence type="ECO:0000256" key="7">
    <source>
        <dbReference type="ARBA" id="ARBA00022989"/>
    </source>
</evidence>
<evidence type="ECO:0000256" key="3">
    <source>
        <dbReference type="ARBA" id="ARBA00022448"/>
    </source>
</evidence>
<dbReference type="AlphaFoldDB" id="F7XUB7"/>
<dbReference type="InterPro" id="IPR036640">
    <property type="entry name" value="ABC1_TM_sf"/>
</dbReference>
<proteinExistence type="inferred from homology"/>
<keyword evidence="3" id="KW-0813">Transport</keyword>
<dbReference type="GO" id="GO:0140359">
    <property type="term" value="F:ABC-type transporter activity"/>
    <property type="evidence" value="ECO:0007669"/>
    <property type="project" value="InterPro"/>
</dbReference>
<dbReference type="SUPFAM" id="SSF55048">
    <property type="entry name" value="Probable ACP-binding domain of malonyl-CoA ACP transacylase"/>
    <property type="match status" value="1"/>
</dbReference>
<dbReference type="Pfam" id="PF00005">
    <property type="entry name" value="ABC_tran"/>
    <property type="match status" value="1"/>
</dbReference>
<dbReference type="SUPFAM" id="SSF90123">
    <property type="entry name" value="ABC transporter transmembrane region"/>
    <property type="match status" value="1"/>
</dbReference>
<keyword evidence="5" id="KW-0547">Nucleotide-binding</keyword>
<dbReference type="SMART" id="SM00382">
    <property type="entry name" value="AAA"/>
    <property type="match status" value="1"/>
</dbReference>
<dbReference type="KEGG" id="mmn:midi_01200"/>
<evidence type="ECO:0000256" key="10">
    <source>
        <dbReference type="SAM" id="Phobius"/>
    </source>
</evidence>
<keyword evidence="7 10" id="KW-1133">Transmembrane helix</keyword>
<accession>F7XUB7</accession>
<dbReference type="GO" id="GO:0034040">
    <property type="term" value="F:ATPase-coupled lipid transmembrane transporter activity"/>
    <property type="evidence" value="ECO:0007669"/>
    <property type="project" value="TreeGrafter"/>
</dbReference>
<evidence type="ECO:0000256" key="1">
    <source>
        <dbReference type="ARBA" id="ARBA00004651"/>
    </source>
</evidence>
<dbReference type="PROSITE" id="PS00211">
    <property type="entry name" value="ABC_TRANSPORTER_1"/>
    <property type="match status" value="1"/>
</dbReference>
<dbReference type="PANTHER" id="PTHR24221">
    <property type="entry name" value="ATP-BINDING CASSETTE SUB-FAMILY B"/>
    <property type="match status" value="1"/>
</dbReference>
<keyword evidence="14" id="KW-1185">Reference proteome</keyword>
<evidence type="ECO:0000256" key="2">
    <source>
        <dbReference type="ARBA" id="ARBA00005417"/>
    </source>
</evidence>
<evidence type="ECO:0000256" key="8">
    <source>
        <dbReference type="ARBA" id="ARBA00023136"/>
    </source>
</evidence>
<dbReference type="SUPFAM" id="SSF52151">
    <property type="entry name" value="FabD/lysophospholipase-like"/>
    <property type="match status" value="1"/>
</dbReference>
<dbReference type="InterPro" id="IPR014043">
    <property type="entry name" value="Acyl_transferase_dom"/>
</dbReference>
<dbReference type="InterPro" id="IPR027417">
    <property type="entry name" value="P-loop_NTPase"/>
</dbReference>
<dbReference type="SUPFAM" id="SSF52540">
    <property type="entry name" value="P-loop containing nucleoside triphosphate hydrolases"/>
    <property type="match status" value="1"/>
</dbReference>
<dbReference type="SMART" id="SM00827">
    <property type="entry name" value="PKS_AT"/>
    <property type="match status" value="1"/>
</dbReference>
<dbReference type="Proteomes" id="UP000006639">
    <property type="component" value="Chromosome"/>
</dbReference>
<evidence type="ECO:0000256" key="4">
    <source>
        <dbReference type="ARBA" id="ARBA00022692"/>
    </source>
</evidence>
<dbReference type="PANTHER" id="PTHR24221:SF654">
    <property type="entry name" value="ATP-BINDING CASSETTE SUB-FAMILY B MEMBER 6"/>
    <property type="match status" value="1"/>
</dbReference>
<dbReference type="FunFam" id="3.40.50.300:FF:000287">
    <property type="entry name" value="Multidrug ABC transporter ATP-binding protein"/>
    <property type="match status" value="1"/>
</dbReference>
<feature type="transmembrane region" description="Helical" evidence="10">
    <location>
        <begin position="45"/>
        <end position="68"/>
    </location>
</feature>
<dbReference type="PROSITE" id="PS50929">
    <property type="entry name" value="ABC_TM1F"/>
    <property type="match status" value="1"/>
</dbReference>
<keyword evidence="8 10" id="KW-0472">Membrane</keyword>
<dbReference type="Gene3D" id="3.40.366.10">
    <property type="entry name" value="Malonyl-Coenzyme A Acyl Carrier Protein, domain 2"/>
    <property type="match status" value="1"/>
</dbReference>
<dbReference type="InterPro" id="IPR001227">
    <property type="entry name" value="Ac_transferase_dom_sf"/>
</dbReference>
<gene>
    <name evidence="13" type="ordered locus">midi_01200</name>
</gene>
<evidence type="ECO:0000256" key="6">
    <source>
        <dbReference type="ARBA" id="ARBA00022840"/>
    </source>
</evidence>
<keyword evidence="4 10" id="KW-0812">Transmembrane</keyword>
<evidence type="ECO:0000256" key="9">
    <source>
        <dbReference type="ARBA" id="ARBA00024725"/>
    </source>
</evidence>
<dbReference type="STRING" id="696127.midi_01200"/>
<dbReference type="NCBIfam" id="TIGR00128">
    <property type="entry name" value="fabD"/>
    <property type="match status" value="1"/>
</dbReference>
<feature type="domain" description="ABC transporter" evidence="11">
    <location>
        <begin position="251"/>
        <end position="485"/>
    </location>
</feature>
<dbReference type="Gene3D" id="1.20.1560.10">
    <property type="entry name" value="ABC transporter type 1, transmembrane domain"/>
    <property type="match status" value="1"/>
</dbReference>
<dbReference type="Gene3D" id="3.30.70.250">
    <property type="entry name" value="Malonyl-CoA ACP transacylase, ACP-binding"/>
    <property type="match status" value="1"/>
</dbReference>
<dbReference type="InterPro" id="IPR003439">
    <property type="entry name" value="ABC_transporter-like_ATP-bd"/>
</dbReference>
<dbReference type="Pfam" id="PF00664">
    <property type="entry name" value="ABC_membrane"/>
    <property type="match status" value="1"/>
</dbReference>
<feature type="domain" description="ABC transmembrane type-1" evidence="12">
    <location>
        <begin position="1"/>
        <end position="206"/>
    </location>
</feature>
<dbReference type="GO" id="GO:0005886">
    <property type="term" value="C:plasma membrane"/>
    <property type="evidence" value="ECO:0007669"/>
    <property type="project" value="UniProtKB-SubCell"/>
</dbReference>
<dbReference type="GO" id="GO:0016887">
    <property type="term" value="F:ATP hydrolysis activity"/>
    <property type="evidence" value="ECO:0007669"/>
    <property type="project" value="InterPro"/>
</dbReference>
<evidence type="ECO:0000259" key="12">
    <source>
        <dbReference type="PROSITE" id="PS50929"/>
    </source>
</evidence>
<name>F7XUB7_MIDMI</name>
<dbReference type="InterPro" id="IPR003593">
    <property type="entry name" value="AAA+_ATPase"/>
</dbReference>
<dbReference type="Pfam" id="PF00698">
    <property type="entry name" value="Acyl_transf_1"/>
    <property type="match status" value="1"/>
</dbReference>